<dbReference type="EC" id="4.1.2.4" evidence="7"/>
<evidence type="ECO:0000256" key="2">
    <source>
        <dbReference type="ARBA" id="ARBA00022490"/>
    </source>
</evidence>
<comment type="catalytic activity">
    <reaction evidence="5 7">
        <text>2-deoxy-D-ribose 5-phosphate = D-glyceraldehyde 3-phosphate + acetaldehyde</text>
        <dbReference type="Rhea" id="RHEA:12821"/>
        <dbReference type="ChEBI" id="CHEBI:15343"/>
        <dbReference type="ChEBI" id="CHEBI:59776"/>
        <dbReference type="ChEBI" id="CHEBI:62877"/>
        <dbReference type="EC" id="4.1.2.4"/>
    </reaction>
</comment>
<evidence type="ECO:0000256" key="5">
    <source>
        <dbReference type="ARBA" id="ARBA00048791"/>
    </source>
</evidence>
<dbReference type="Gene3D" id="3.20.20.70">
    <property type="entry name" value="Aldolase class I"/>
    <property type="match status" value="1"/>
</dbReference>
<dbReference type="PIRSF" id="PIRSF001357">
    <property type="entry name" value="DeoC"/>
    <property type="match status" value="1"/>
</dbReference>
<feature type="active site" description="Proton donor/acceptor" evidence="7">
    <location>
        <position position="94"/>
    </location>
</feature>
<evidence type="ECO:0000256" key="6">
    <source>
        <dbReference type="ARBA" id="ARBA00056337"/>
    </source>
</evidence>
<dbReference type="InterPro" id="IPR011343">
    <property type="entry name" value="DeoC"/>
</dbReference>
<dbReference type="GO" id="GO:0006018">
    <property type="term" value="P:2-deoxyribose 1-phosphate catabolic process"/>
    <property type="evidence" value="ECO:0007669"/>
    <property type="project" value="UniProtKB-UniRule"/>
</dbReference>
<dbReference type="InterPro" id="IPR028581">
    <property type="entry name" value="DeoC_typeI"/>
</dbReference>
<comment type="pathway">
    <text evidence="7">Carbohydrate degradation; 2-deoxy-D-ribose 1-phosphate degradation; D-glyceraldehyde 3-phosphate and acetaldehyde from 2-deoxy-alpha-D-ribose 1-phosphate: step 2/2.</text>
</comment>
<dbReference type="PANTHER" id="PTHR10889">
    <property type="entry name" value="DEOXYRIBOSE-PHOSPHATE ALDOLASE"/>
    <property type="match status" value="1"/>
</dbReference>
<dbReference type="AlphaFoldDB" id="A0A948RT76"/>
<comment type="function">
    <text evidence="6 7">Catalyzes a reversible aldol reaction between acetaldehyde and D-glyceraldehyde 3-phosphate to generate 2-deoxy-D-ribose 5-phosphate.</text>
</comment>
<keyword evidence="2 7" id="KW-0963">Cytoplasm</keyword>
<dbReference type="InterPro" id="IPR013785">
    <property type="entry name" value="Aldolase_TIM"/>
</dbReference>
<dbReference type="NCBIfam" id="TIGR00126">
    <property type="entry name" value="deoC"/>
    <property type="match status" value="1"/>
</dbReference>
<dbReference type="PANTHER" id="PTHR10889:SF1">
    <property type="entry name" value="DEOXYRIBOSE-PHOSPHATE ALDOLASE"/>
    <property type="match status" value="1"/>
</dbReference>
<dbReference type="SUPFAM" id="SSF51569">
    <property type="entry name" value="Aldolase"/>
    <property type="match status" value="1"/>
</dbReference>
<dbReference type="SMART" id="SM01133">
    <property type="entry name" value="DeoC"/>
    <property type="match status" value="1"/>
</dbReference>
<evidence type="ECO:0000313" key="8">
    <source>
        <dbReference type="EMBL" id="MBU2690573.1"/>
    </source>
</evidence>
<protein>
    <recommendedName>
        <fullName evidence="7">Deoxyribose-phosphate aldolase</fullName>
        <shortName evidence="7">DERA</shortName>
        <ecNumber evidence="7">4.1.2.4</ecNumber>
    </recommendedName>
    <alternativeName>
        <fullName evidence="7">2-deoxy-D-ribose 5-phosphate aldolase</fullName>
    </alternativeName>
    <alternativeName>
        <fullName evidence="7">Phosphodeoxyriboaldolase</fullName>
        <shortName evidence="7">Deoxyriboaldolase</shortName>
    </alternativeName>
</protein>
<organism evidence="8 9">
    <name type="scientific">Eiseniibacteriota bacterium</name>
    <dbReference type="NCBI Taxonomy" id="2212470"/>
    <lineage>
        <taxon>Bacteria</taxon>
        <taxon>Candidatus Eiseniibacteriota</taxon>
    </lineage>
</organism>
<evidence type="ECO:0000256" key="3">
    <source>
        <dbReference type="ARBA" id="ARBA00023239"/>
    </source>
</evidence>
<evidence type="ECO:0000256" key="7">
    <source>
        <dbReference type="HAMAP-Rule" id="MF_00114"/>
    </source>
</evidence>
<proteinExistence type="inferred from homology"/>
<evidence type="ECO:0000256" key="1">
    <source>
        <dbReference type="ARBA" id="ARBA00010936"/>
    </source>
</evidence>
<comment type="similarity">
    <text evidence="1 7">Belongs to the DeoC/FbaB aldolase family. DeoC type 1 subfamily.</text>
</comment>
<comment type="subcellular location">
    <subcellularLocation>
        <location evidence="7">Cytoplasm</location>
    </subcellularLocation>
</comment>
<dbReference type="EMBL" id="JAHJDP010000032">
    <property type="protein sequence ID" value="MBU2690573.1"/>
    <property type="molecule type" value="Genomic_DNA"/>
</dbReference>
<gene>
    <name evidence="7 8" type="primary">deoC</name>
    <name evidence="8" type="ORF">KJ970_06555</name>
</gene>
<feature type="active site" description="Proton donor/acceptor" evidence="7">
    <location>
        <position position="186"/>
    </location>
</feature>
<comment type="caution">
    <text evidence="8">The sequence shown here is derived from an EMBL/GenBank/DDBJ whole genome shotgun (WGS) entry which is preliminary data.</text>
</comment>
<dbReference type="InterPro" id="IPR002915">
    <property type="entry name" value="DeoC/FbaB/LacD_aldolase"/>
</dbReference>
<dbReference type="HAMAP" id="MF_00114">
    <property type="entry name" value="DeoC_type1"/>
    <property type="match status" value="1"/>
</dbReference>
<dbReference type="GO" id="GO:0016052">
    <property type="term" value="P:carbohydrate catabolic process"/>
    <property type="evidence" value="ECO:0007669"/>
    <property type="project" value="TreeGrafter"/>
</dbReference>
<dbReference type="FunFam" id="3.20.20.70:FF:000044">
    <property type="entry name" value="Deoxyribose-phosphate aldolase"/>
    <property type="match status" value="1"/>
</dbReference>
<sequence>MGPVPQNIAPMIDHTILKPDATEDEILRLCEEARTYRFASVCVQPRYVRLCARALEGSPVAVCTVVGFPHGANESEVKAFEAQLALGRGAREIDMVIPIGAAKSGRWEQVREDIRSVVRVVPPPNLTKVILEMAYLTTSEKRTACQIAKEEGAAFVKTSTGFGPGGATLDDIRLMRDVVGPSMGIKAAGGIRDKETAEKMITAGATRIGASASIRIVSGNGDSR</sequence>
<dbReference type="Proteomes" id="UP000777784">
    <property type="component" value="Unassembled WGS sequence"/>
</dbReference>
<accession>A0A948RT76</accession>
<evidence type="ECO:0000313" key="9">
    <source>
        <dbReference type="Proteomes" id="UP000777784"/>
    </source>
</evidence>
<keyword evidence="3 7" id="KW-0456">Lyase</keyword>
<dbReference type="GO" id="GO:0005737">
    <property type="term" value="C:cytoplasm"/>
    <property type="evidence" value="ECO:0007669"/>
    <property type="project" value="UniProtKB-SubCell"/>
</dbReference>
<dbReference type="GO" id="GO:0009264">
    <property type="term" value="P:deoxyribonucleotide catabolic process"/>
    <property type="evidence" value="ECO:0007669"/>
    <property type="project" value="UniProtKB-UniRule"/>
</dbReference>
<dbReference type="CDD" id="cd00959">
    <property type="entry name" value="DeoC"/>
    <property type="match status" value="1"/>
</dbReference>
<dbReference type="Pfam" id="PF01791">
    <property type="entry name" value="DeoC"/>
    <property type="match status" value="1"/>
</dbReference>
<dbReference type="GO" id="GO:0004139">
    <property type="term" value="F:deoxyribose-phosphate aldolase activity"/>
    <property type="evidence" value="ECO:0007669"/>
    <property type="project" value="UniProtKB-UniRule"/>
</dbReference>
<keyword evidence="4 7" id="KW-0704">Schiff base</keyword>
<name>A0A948RT76_UNCEI</name>
<evidence type="ECO:0000256" key="4">
    <source>
        <dbReference type="ARBA" id="ARBA00023270"/>
    </source>
</evidence>
<feature type="active site" description="Schiff-base intermediate with acetaldehyde" evidence="7">
    <location>
        <position position="157"/>
    </location>
</feature>
<reference evidence="8" key="1">
    <citation type="submission" date="2021-05" db="EMBL/GenBank/DDBJ databases">
        <title>Energy efficiency and biological interactions define the core microbiome of deep oligotrophic groundwater.</title>
        <authorList>
            <person name="Mehrshad M."/>
            <person name="Lopez-Fernandez M."/>
            <person name="Bell E."/>
            <person name="Bernier-Latmani R."/>
            <person name="Bertilsson S."/>
            <person name="Dopson M."/>
        </authorList>
    </citation>
    <scope>NUCLEOTIDE SEQUENCE</scope>
    <source>
        <strain evidence="8">Modern_marine.mb.64</strain>
    </source>
</reference>